<dbReference type="InterPro" id="IPR020616">
    <property type="entry name" value="Thiolase_N"/>
</dbReference>
<evidence type="ECO:0000259" key="7">
    <source>
        <dbReference type="Pfam" id="PF00501"/>
    </source>
</evidence>
<name>A0ABP0HGI1_9DINO</name>
<gene>
    <name evidence="10" type="ORF">SCF082_LOCUS1609</name>
    <name evidence="11" type="ORF">SCF082_LOCUS33930</name>
</gene>
<sequence>MAFVGDRLDDFAARRPDDIVLTSGAAAWSWRHLLDEIAAAEAYICRKTSRNGRVALLLDDPAKVLIVFFACARSARTAMVMDPAWPDAHRQSVLKAARPDMCIDAAAYTQIQSQSVKDDRDRELCGRSPDERDLFYCGFTSGSTGVPKGYVRDHGSWLKSFELSGRVFGISDRTRVVLAGQLTHSLHLYGAVCGLSGGHEIALTPRFDPRSVLSDLARSRSATALYATPTQLHFLAEAAERSGPVETVRQVLASGAKWQDRDRERLARVFPDADLIEFYGASETSFITISDTFAPPGSVGKAPAGVKIAIGDPDNPERPGEAGPIWVKSALLFSGYLCGSDPQTRWHNGWVTFGDHGQVDENGYLFLTGRSNRMIVTSGLNVYPEEIEGVLLSHPGVAAAVVTGLDDAARGQKVVAAIELTASRPDAEQELLHHCRKHLAAGKVPRRIHVVDALPLTAGGKPDIQRVSLTLKAQETPADELAAPVLSALLKDAGLAPAAVDHVILGNALYAGGNPARLAALSAGVPMLVPAMTIDTQCCSGLDAILMGARLIEAGAANCVLAGGTESFSRAPIRMHRPLDQTEEPVPYERPPFAPPPFQDPDLAEAAARLARIHQVNGRAQAEFAVASHEKALRARDVQGSGLVAVTGEDRNDGFTRQLKVSTALRAPILAGDQDFGLTAATIACEADGAAAVLLVSERIWRECGLPGLRVVAGVSEGGDPADPALVPVSVAKTLLTISGLDMKDIGCVELMEAYAVQAMVTVKSLQIDERRLNVMGGALARGHPIGASGAILAVQLFQQMLRTQGNAGETADGPGLALIAAAGGLGSGLLVERAVYKGG</sequence>
<evidence type="ECO:0000313" key="12">
    <source>
        <dbReference type="Proteomes" id="UP001642464"/>
    </source>
</evidence>
<feature type="domain" description="AMP-dependent synthetase/ligase" evidence="7">
    <location>
        <begin position="9"/>
        <end position="337"/>
    </location>
</feature>
<dbReference type="EMBL" id="CAXAMM010000792">
    <property type="protein sequence ID" value="CAK8988967.1"/>
    <property type="molecule type" value="Genomic_DNA"/>
</dbReference>
<dbReference type="PANTHER" id="PTHR43201">
    <property type="entry name" value="ACYL-COA SYNTHETASE"/>
    <property type="match status" value="1"/>
</dbReference>
<comment type="similarity">
    <text evidence="2">Belongs to the thiolase-like superfamily. Thiolase family.</text>
</comment>
<evidence type="ECO:0000259" key="8">
    <source>
        <dbReference type="Pfam" id="PF02803"/>
    </source>
</evidence>
<comment type="caution">
    <text evidence="10">The sequence shown here is derived from an EMBL/GenBank/DDBJ whole genome shotgun (WGS) entry which is preliminary data.</text>
</comment>
<dbReference type="InterPro" id="IPR025110">
    <property type="entry name" value="AMP-bd_C"/>
</dbReference>
<evidence type="ECO:0000313" key="11">
    <source>
        <dbReference type="EMBL" id="CAK9066821.1"/>
    </source>
</evidence>
<keyword evidence="3 10" id="KW-0436">Ligase</keyword>
<dbReference type="Gene3D" id="3.40.50.12780">
    <property type="entry name" value="N-terminal domain of ligase-like"/>
    <property type="match status" value="1"/>
</dbReference>
<dbReference type="Gene3D" id="3.30.300.30">
    <property type="match status" value="1"/>
</dbReference>
<dbReference type="GO" id="GO:0016874">
    <property type="term" value="F:ligase activity"/>
    <property type="evidence" value="ECO:0007669"/>
    <property type="project" value="UniProtKB-KW"/>
</dbReference>
<dbReference type="PROSITE" id="PS00737">
    <property type="entry name" value="THIOLASE_2"/>
    <property type="match status" value="1"/>
</dbReference>
<dbReference type="EMBL" id="CAXAMM010030657">
    <property type="protein sequence ID" value="CAK9066821.1"/>
    <property type="molecule type" value="Genomic_DNA"/>
</dbReference>
<feature type="domain" description="Thiolase C-terminal" evidence="8">
    <location>
        <begin position="715"/>
        <end position="833"/>
    </location>
</feature>
<dbReference type="SUPFAM" id="SSF56801">
    <property type="entry name" value="Acetyl-CoA synthetase-like"/>
    <property type="match status" value="1"/>
</dbReference>
<evidence type="ECO:0000256" key="3">
    <source>
        <dbReference type="ARBA" id="ARBA00022598"/>
    </source>
</evidence>
<dbReference type="SUPFAM" id="SSF53901">
    <property type="entry name" value="Thiolase-like"/>
    <property type="match status" value="1"/>
</dbReference>
<feature type="domain" description="Thiolase N-terminal" evidence="6">
    <location>
        <begin position="473"/>
        <end position="698"/>
    </location>
</feature>
<accession>A0ABP0HGI1</accession>
<dbReference type="InterPro" id="IPR045851">
    <property type="entry name" value="AMP-bd_C_sf"/>
</dbReference>
<protein>
    <submittedName>
        <fullName evidence="10">Uncharacterized acyl--CoA ligase YhfT</fullName>
    </submittedName>
</protein>
<evidence type="ECO:0000256" key="5">
    <source>
        <dbReference type="ARBA" id="ARBA00023315"/>
    </source>
</evidence>
<keyword evidence="4" id="KW-0808">Transferase</keyword>
<dbReference type="InterPro" id="IPR020613">
    <property type="entry name" value="Thiolase_CS"/>
</dbReference>
<comment type="similarity">
    <text evidence="1">Belongs to the ATP-dependent AMP-binding enzyme family.</text>
</comment>
<dbReference type="Pfam" id="PF00501">
    <property type="entry name" value="AMP-binding"/>
    <property type="match status" value="1"/>
</dbReference>
<dbReference type="Gene3D" id="3.40.47.10">
    <property type="match status" value="1"/>
</dbReference>
<dbReference type="InterPro" id="IPR002155">
    <property type="entry name" value="Thiolase"/>
</dbReference>
<dbReference type="InterPro" id="IPR016039">
    <property type="entry name" value="Thiolase-like"/>
</dbReference>
<evidence type="ECO:0000256" key="1">
    <source>
        <dbReference type="ARBA" id="ARBA00006432"/>
    </source>
</evidence>
<dbReference type="Pfam" id="PF13193">
    <property type="entry name" value="AMP-binding_C"/>
    <property type="match status" value="1"/>
</dbReference>
<dbReference type="CDD" id="cd00751">
    <property type="entry name" value="thiolase"/>
    <property type="match status" value="1"/>
</dbReference>
<dbReference type="PANTHER" id="PTHR43201:SF5">
    <property type="entry name" value="MEDIUM-CHAIN ACYL-COA LIGASE ACSF2, MITOCHONDRIAL"/>
    <property type="match status" value="1"/>
</dbReference>
<dbReference type="Pfam" id="PF02803">
    <property type="entry name" value="Thiolase_C"/>
    <property type="match status" value="1"/>
</dbReference>
<dbReference type="InterPro" id="IPR000873">
    <property type="entry name" value="AMP-dep_synth/lig_dom"/>
</dbReference>
<dbReference type="Pfam" id="PF00108">
    <property type="entry name" value="Thiolase_N"/>
    <property type="match status" value="1"/>
</dbReference>
<proteinExistence type="inferred from homology"/>
<feature type="domain" description="AMP-binding enzyme C-terminal" evidence="9">
    <location>
        <begin position="386"/>
        <end position="461"/>
    </location>
</feature>
<evidence type="ECO:0000259" key="9">
    <source>
        <dbReference type="Pfam" id="PF13193"/>
    </source>
</evidence>
<dbReference type="Proteomes" id="UP001642464">
    <property type="component" value="Unassembled WGS sequence"/>
</dbReference>
<evidence type="ECO:0000313" key="10">
    <source>
        <dbReference type="EMBL" id="CAK8988967.1"/>
    </source>
</evidence>
<evidence type="ECO:0000259" key="6">
    <source>
        <dbReference type="Pfam" id="PF00108"/>
    </source>
</evidence>
<reference evidence="10 12" key="1">
    <citation type="submission" date="2024-02" db="EMBL/GenBank/DDBJ databases">
        <authorList>
            <person name="Chen Y."/>
            <person name="Shah S."/>
            <person name="Dougan E. K."/>
            <person name="Thang M."/>
            <person name="Chan C."/>
        </authorList>
    </citation>
    <scope>NUCLEOTIDE SEQUENCE [LARGE SCALE GENOMIC DNA]</scope>
</reference>
<keyword evidence="12" id="KW-1185">Reference proteome</keyword>
<organism evidence="10 12">
    <name type="scientific">Durusdinium trenchii</name>
    <dbReference type="NCBI Taxonomy" id="1381693"/>
    <lineage>
        <taxon>Eukaryota</taxon>
        <taxon>Sar</taxon>
        <taxon>Alveolata</taxon>
        <taxon>Dinophyceae</taxon>
        <taxon>Suessiales</taxon>
        <taxon>Symbiodiniaceae</taxon>
        <taxon>Durusdinium</taxon>
    </lineage>
</organism>
<evidence type="ECO:0000256" key="2">
    <source>
        <dbReference type="ARBA" id="ARBA00010982"/>
    </source>
</evidence>
<evidence type="ECO:0000256" key="4">
    <source>
        <dbReference type="ARBA" id="ARBA00022679"/>
    </source>
</evidence>
<dbReference type="InterPro" id="IPR042099">
    <property type="entry name" value="ANL_N_sf"/>
</dbReference>
<keyword evidence="5" id="KW-0012">Acyltransferase</keyword>
<dbReference type="InterPro" id="IPR020617">
    <property type="entry name" value="Thiolase_C"/>
</dbReference>